<dbReference type="InterPro" id="IPR016039">
    <property type="entry name" value="Thiolase-like"/>
</dbReference>
<dbReference type="PANTHER" id="PTHR42870:SF6">
    <property type="entry name" value="ACETYL-COA C-ACYLTRANSFERASE"/>
    <property type="match status" value="1"/>
</dbReference>
<dbReference type="PIRSF" id="PIRSF000429">
    <property type="entry name" value="Ac-CoA_Ac_transf"/>
    <property type="match status" value="1"/>
</dbReference>
<dbReference type="Proteomes" id="UP000268469">
    <property type="component" value="Unassembled WGS sequence"/>
</dbReference>
<dbReference type="AlphaFoldDB" id="A0A660SEB3"/>
<accession>A0A660SEB3</accession>
<organism evidence="3 4">
    <name type="scientific">candidate division WOR-3 bacterium</name>
    <dbReference type="NCBI Taxonomy" id="2052148"/>
    <lineage>
        <taxon>Bacteria</taxon>
        <taxon>Bacteria division WOR-3</taxon>
    </lineage>
</organism>
<dbReference type="InterPro" id="IPR055140">
    <property type="entry name" value="Thiolase_C_2"/>
</dbReference>
<evidence type="ECO:0000313" key="4">
    <source>
        <dbReference type="Proteomes" id="UP000268469"/>
    </source>
</evidence>
<sequence>MREVAIIGCGMIRFGELWKKSLRTMFVEAALKAIDDAGVDRIDALYVGCMTSGLFVEQEHLGALLADYLGLAPIPAIRLESACASGGVALRQGFLDIGSGNSEVVLVGGVEKMTDTDRVTDGLASAADQEYEVFHGVTFPGLYAMIARLHMEHYGTKREDLALVAVKNHKHGTMNPHAHFQREITVDQVLASSLVADPLRLLDCSPVSDGAACVVLSSLEWAKAHGKTPVKIIASAMATDTLALHQRKEITTLGSVVESGRKAYAMAGVGPDQIDFAEVHDCFTIAEIVVSEDLGFFKKGEGGKAVREGLTGLDGKIPINPSGGLKAKGHPVGATGVAQAVEAYLQLTGRAEKRQIKDARIGLIQNMGGSGASSVVHILEVV</sequence>
<dbReference type="Pfam" id="PF00108">
    <property type="entry name" value="Thiolase_N"/>
    <property type="match status" value="1"/>
</dbReference>
<feature type="domain" description="Thiolase N-terminal" evidence="1">
    <location>
        <begin position="4"/>
        <end position="218"/>
    </location>
</feature>
<reference evidence="3 4" key="1">
    <citation type="submission" date="2018-06" db="EMBL/GenBank/DDBJ databases">
        <title>Extensive metabolic versatility and redundancy in microbially diverse, dynamic hydrothermal sediments.</title>
        <authorList>
            <person name="Dombrowski N."/>
            <person name="Teske A."/>
            <person name="Baker B.J."/>
        </authorList>
    </citation>
    <scope>NUCLEOTIDE SEQUENCE [LARGE SCALE GENOMIC DNA]</scope>
    <source>
        <strain evidence="3">B36_G15</strain>
    </source>
</reference>
<dbReference type="Pfam" id="PF22691">
    <property type="entry name" value="Thiolase_C_1"/>
    <property type="match status" value="1"/>
</dbReference>
<dbReference type="GO" id="GO:0016747">
    <property type="term" value="F:acyltransferase activity, transferring groups other than amino-acyl groups"/>
    <property type="evidence" value="ECO:0007669"/>
    <property type="project" value="InterPro"/>
</dbReference>
<dbReference type="PANTHER" id="PTHR42870">
    <property type="entry name" value="ACETYL-COA C-ACETYLTRANSFERASE"/>
    <property type="match status" value="1"/>
</dbReference>
<evidence type="ECO:0000313" key="3">
    <source>
        <dbReference type="EMBL" id="RKX69119.1"/>
    </source>
</evidence>
<dbReference type="Gene3D" id="3.40.47.10">
    <property type="match status" value="1"/>
</dbReference>
<gene>
    <name evidence="3" type="ORF">DRP53_09160</name>
</gene>
<dbReference type="EMBL" id="QNBE01000105">
    <property type="protein sequence ID" value="RKX69119.1"/>
    <property type="molecule type" value="Genomic_DNA"/>
</dbReference>
<dbReference type="NCBIfam" id="NF004720">
    <property type="entry name" value="PRK06064.1"/>
    <property type="match status" value="1"/>
</dbReference>
<protein>
    <submittedName>
        <fullName evidence="3">Thiolase domain-containing protein</fullName>
    </submittedName>
</protein>
<dbReference type="SUPFAM" id="SSF53901">
    <property type="entry name" value="Thiolase-like"/>
    <property type="match status" value="1"/>
</dbReference>
<dbReference type="CDD" id="cd00829">
    <property type="entry name" value="SCP-x_thiolase"/>
    <property type="match status" value="1"/>
</dbReference>
<proteinExistence type="predicted"/>
<evidence type="ECO:0000259" key="2">
    <source>
        <dbReference type="Pfam" id="PF22691"/>
    </source>
</evidence>
<feature type="domain" description="Thiolase C-terminal" evidence="2">
    <location>
        <begin position="237"/>
        <end position="380"/>
    </location>
</feature>
<evidence type="ECO:0000259" key="1">
    <source>
        <dbReference type="Pfam" id="PF00108"/>
    </source>
</evidence>
<dbReference type="InterPro" id="IPR020616">
    <property type="entry name" value="Thiolase_N"/>
</dbReference>
<name>A0A660SEB3_UNCW3</name>
<dbReference type="InterPro" id="IPR002155">
    <property type="entry name" value="Thiolase"/>
</dbReference>
<comment type="caution">
    <text evidence="3">The sequence shown here is derived from an EMBL/GenBank/DDBJ whole genome shotgun (WGS) entry which is preliminary data.</text>
</comment>